<name>A0A847S5W7_9NEIS</name>
<dbReference type="PANTHER" id="PTHR40055">
    <property type="entry name" value="TRANSCRIPTIONAL REGULATOR YGIV-RELATED"/>
    <property type="match status" value="1"/>
</dbReference>
<dbReference type="Gene3D" id="1.10.10.60">
    <property type="entry name" value="Homeodomain-like"/>
    <property type="match status" value="1"/>
</dbReference>
<dbReference type="SUPFAM" id="SSF55136">
    <property type="entry name" value="Probable bacterial effector-binding domain"/>
    <property type="match status" value="1"/>
</dbReference>
<dbReference type="Pfam" id="PF06445">
    <property type="entry name" value="GyrI-like"/>
    <property type="match status" value="1"/>
</dbReference>
<dbReference type="PROSITE" id="PS01124">
    <property type="entry name" value="HTH_ARAC_FAMILY_2"/>
    <property type="match status" value="1"/>
</dbReference>
<gene>
    <name evidence="5" type="ORF">HF682_04835</name>
</gene>
<dbReference type="GO" id="GO:0003700">
    <property type="term" value="F:DNA-binding transcription factor activity"/>
    <property type="evidence" value="ECO:0007669"/>
    <property type="project" value="InterPro"/>
</dbReference>
<keyword evidence="3" id="KW-0804">Transcription</keyword>
<keyword evidence="6" id="KW-1185">Reference proteome</keyword>
<dbReference type="InterPro" id="IPR018062">
    <property type="entry name" value="HTH_AraC-typ_CS"/>
</dbReference>
<sequence length="297" mass="33156">MSAFIEAPASGPAQRYVQRMCRVIDHVYDHLDSALDLDVLAEVACMSPHHWHRIYQSMYGETLARTVRRLRLHRAAAELAYSALPLTRIARRAAYPSLPSFSRTFKAAYGVPPARYRALGQHRSFTLQQAQPPGEDLQVSIEQLPELKLLGIAHQGSYMLIGRAFDRLFAHTAASGLLQHGPRCFGLYLDDPSQVPERLRRSVAAIGPFTAPPSLPHAELQPCTTHAGPYATLLHRGPYDGMHASYRWLLGQWLPHSDYDAADGPLIEEYLNNPRDTAPSDLLTRIHLPLRAETGQS</sequence>
<evidence type="ECO:0000256" key="2">
    <source>
        <dbReference type="ARBA" id="ARBA00023125"/>
    </source>
</evidence>
<keyword evidence="1" id="KW-0805">Transcription regulation</keyword>
<dbReference type="InterPro" id="IPR010499">
    <property type="entry name" value="AraC_E-bd"/>
</dbReference>
<evidence type="ECO:0000313" key="5">
    <source>
        <dbReference type="EMBL" id="NLR74477.1"/>
    </source>
</evidence>
<evidence type="ECO:0000313" key="6">
    <source>
        <dbReference type="Proteomes" id="UP000587991"/>
    </source>
</evidence>
<dbReference type="EMBL" id="JABAIM010000001">
    <property type="protein sequence ID" value="NLR74477.1"/>
    <property type="molecule type" value="Genomic_DNA"/>
</dbReference>
<dbReference type="RefSeq" id="WP_168876091.1">
    <property type="nucleotide sequence ID" value="NZ_JABAIM010000001.1"/>
</dbReference>
<dbReference type="InterPro" id="IPR018060">
    <property type="entry name" value="HTH_AraC"/>
</dbReference>
<dbReference type="Gene3D" id="3.20.80.10">
    <property type="entry name" value="Regulatory factor, effector binding domain"/>
    <property type="match status" value="1"/>
</dbReference>
<dbReference type="InterPro" id="IPR050908">
    <property type="entry name" value="SmbC-like"/>
</dbReference>
<evidence type="ECO:0000256" key="1">
    <source>
        <dbReference type="ARBA" id="ARBA00023015"/>
    </source>
</evidence>
<protein>
    <submittedName>
        <fullName evidence="5">AraC family transcriptional regulator</fullName>
    </submittedName>
</protein>
<dbReference type="InterPro" id="IPR011256">
    <property type="entry name" value="Reg_factor_effector_dom_sf"/>
</dbReference>
<proteinExistence type="predicted"/>
<comment type="caution">
    <text evidence="5">The sequence shown here is derived from an EMBL/GenBank/DDBJ whole genome shotgun (WGS) entry which is preliminary data.</text>
</comment>
<dbReference type="GO" id="GO:0043565">
    <property type="term" value="F:sequence-specific DNA binding"/>
    <property type="evidence" value="ECO:0007669"/>
    <property type="project" value="InterPro"/>
</dbReference>
<feature type="domain" description="HTH araC/xylS-type" evidence="4">
    <location>
        <begin position="21"/>
        <end position="119"/>
    </location>
</feature>
<dbReference type="Proteomes" id="UP000587991">
    <property type="component" value="Unassembled WGS sequence"/>
</dbReference>
<evidence type="ECO:0000259" key="4">
    <source>
        <dbReference type="PROSITE" id="PS01124"/>
    </source>
</evidence>
<dbReference type="AlphaFoldDB" id="A0A847S5W7"/>
<keyword evidence="2" id="KW-0238">DNA-binding</keyword>
<dbReference type="PROSITE" id="PS00041">
    <property type="entry name" value="HTH_ARAC_FAMILY_1"/>
    <property type="match status" value="1"/>
</dbReference>
<dbReference type="InterPro" id="IPR009057">
    <property type="entry name" value="Homeodomain-like_sf"/>
</dbReference>
<dbReference type="InterPro" id="IPR029442">
    <property type="entry name" value="GyrI-like"/>
</dbReference>
<dbReference type="SMART" id="SM00342">
    <property type="entry name" value="HTH_ARAC"/>
    <property type="match status" value="1"/>
</dbReference>
<dbReference type="SUPFAM" id="SSF46689">
    <property type="entry name" value="Homeodomain-like"/>
    <property type="match status" value="2"/>
</dbReference>
<reference evidence="5 6" key="1">
    <citation type="submission" date="2020-04" db="EMBL/GenBank/DDBJ databases">
        <title>Draft genome of Leeia sp. IMCC25680.</title>
        <authorList>
            <person name="Song J."/>
            <person name="Cho J.-C."/>
        </authorList>
    </citation>
    <scope>NUCLEOTIDE SEQUENCE [LARGE SCALE GENOMIC DNA]</scope>
    <source>
        <strain evidence="5 6">IMCC25680</strain>
    </source>
</reference>
<evidence type="ECO:0000256" key="3">
    <source>
        <dbReference type="ARBA" id="ARBA00023163"/>
    </source>
</evidence>
<organism evidence="5 6">
    <name type="scientific">Leeia aquatica</name>
    <dbReference type="NCBI Taxonomy" id="2725557"/>
    <lineage>
        <taxon>Bacteria</taxon>
        <taxon>Pseudomonadati</taxon>
        <taxon>Pseudomonadota</taxon>
        <taxon>Betaproteobacteria</taxon>
        <taxon>Neisseriales</taxon>
        <taxon>Leeiaceae</taxon>
        <taxon>Leeia</taxon>
    </lineage>
</organism>
<dbReference type="PANTHER" id="PTHR40055:SF1">
    <property type="entry name" value="TRANSCRIPTIONAL REGULATOR YGIV-RELATED"/>
    <property type="match status" value="1"/>
</dbReference>
<accession>A0A847S5W7</accession>
<dbReference type="Pfam" id="PF12833">
    <property type="entry name" value="HTH_18"/>
    <property type="match status" value="1"/>
</dbReference>
<dbReference type="SMART" id="SM00871">
    <property type="entry name" value="AraC_E_bind"/>
    <property type="match status" value="1"/>
</dbReference>